<dbReference type="STRING" id="1122189.SAMN02745165_00763"/>
<comment type="catalytic activity">
    <reaction evidence="2">
        <text>2 GTP = 3',3'-c-di-GMP + 2 diphosphate</text>
        <dbReference type="Rhea" id="RHEA:24898"/>
        <dbReference type="ChEBI" id="CHEBI:33019"/>
        <dbReference type="ChEBI" id="CHEBI:37565"/>
        <dbReference type="ChEBI" id="CHEBI:58805"/>
        <dbReference type="EC" id="2.7.7.65"/>
    </reaction>
</comment>
<dbReference type="PROSITE" id="PS50887">
    <property type="entry name" value="GGDEF"/>
    <property type="match status" value="1"/>
</dbReference>
<keyword evidence="3" id="KW-0597">Phosphoprotein</keyword>
<accession>A0A1M6DPU6</accession>
<dbReference type="OrthoDB" id="9778432at2"/>
<sequence>MDFDLPKLMIVDDEETTRLILKNIFKKDYQLIICANGEDALLKAKSERPDLILLDIMMPGIDGYGVAQHLYEDVATKNIPIIFLTALDGVNDEVQGLKIGAVDYVTKPIQPEIVRLRVGNHLMLKRQASQLKRQAEQLALLADLDGLTGIMNRRALDRELQRELNRAARAELPIGLLMIDIDYFKSYNDTYGHLVGDRCLQKVAHCLQNFLPRRTDIIARYGGEEFCCVLFNTDFEGMELIATRLAKAVSDLQIPHAGSGNGEYLSISIGGCSIDPMSLTRPEDIISCADQHLYQAKHSGRAKISLCHNAEVCSENYSAVF</sequence>
<evidence type="ECO:0000259" key="5">
    <source>
        <dbReference type="PROSITE" id="PS50887"/>
    </source>
</evidence>
<evidence type="ECO:0000259" key="4">
    <source>
        <dbReference type="PROSITE" id="PS50110"/>
    </source>
</evidence>
<feature type="domain" description="Response regulatory" evidence="4">
    <location>
        <begin position="7"/>
        <end position="122"/>
    </location>
</feature>
<dbReference type="SUPFAM" id="SSF55073">
    <property type="entry name" value="Nucleotide cyclase"/>
    <property type="match status" value="1"/>
</dbReference>
<dbReference type="Proteomes" id="UP000184171">
    <property type="component" value="Unassembled WGS sequence"/>
</dbReference>
<feature type="domain" description="GGDEF" evidence="5">
    <location>
        <begin position="172"/>
        <end position="309"/>
    </location>
</feature>
<dbReference type="PANTHER" id="PTHR45138:SF9">
    <property type="entry name" value="DIGUANYLATE CYCLASE DGCM-RELATED"/>
    <property type="match status" value="1"/>
</dbReference>
<dbReference type="EMBL" id="FQZT01000002">
    <property type="protein sequence ID" value="SHI75212.1"/>
    <property type="molecule type" value="Genomic_DNA"/>
</dbReference>
<evidence type="ECO:0000256" key="3">
    <source>
        <dbReference type="PROSITE-ProRule" id="PRU00169"/>
    </source>
</evidence>
<dbReference type="Pfam" id="PF00072">
    <property type="entry name" value="Response_reg"/>
    <property type="match status" value="1"/>
</dbReference>
<dbReference type="EC" id="2.7.7.65" evidence="1"/>
<dbReference type="GO" id="GO:0000160">
    <property type="term" value="P:phosphorelay signal transduction system"/>
    <property type="evidence" value="ECO:0007669"/>
    <property type="project" value="InterPro"/>
</dbReference>
<organism evidence="6 7">
    <name type="scientific">Malonomonas rubra DSM 5091</name>
    <dbReference type="NCBI Taxonomy" id="1122189"/>
    <lineage>
        <taxon>Bacteria</taxon>
        <taxon>Pseudomonadati</taxon>
        <taxon>Thermodesulfobacteriota</taxon>
        <taxon>Desulfuromonadia</taxon>
        <taxon>Desulfuromonadales</taxon>
        <taxon>Geopsychrobacteraceae</taxon>
        <taxon>Malonomonas</taxon>
    </lineage>
</organism>
<reference evidence="6 7" key="1">
    <citation type="submission" date="2016-11" db="EMBL/GenBank/DDBJ databases">
        <authorList>
            <person name="Jaros S."/>
            <person name="Januszkiewicz K."/>
            <person name="Wedrychowicz H."/>
        </authorList>
    </citation>
    <scope>NUCLEOTIDE SEQUENCE [LARGE SCALE GENOMIC DNA]</scope>
    <source>
        <strain evidence="6 7">DSM 5091</strain>
    </source>
</reference>
<dbReference type="PROSITE" id="PS50110">
    <property type="entry name" value="RESPONSE_REGULATORY"/>
    <property type="match status" value="1"/>
</dbReference>
<dbReference type="Pfam" id="PF00990">
    <property type="entry name" value="GGDEF"/>
    <property type="match status" value="1"/>
</dbReference>
<dbReference type="GO" id="GO:0005886">
    <property type="term" value="C:plasma membrane"/>
    <property type="evidence" value="ECO:0007669"/>
    <property type="project" value="TreeGrafter"/>
</dbReference>
<keyword evidence="7" id="KW-1185">Reference proteome</keyword>
<dbReference type="RefSeq" id="WP_072905747.1">
    <property type="nucleotide sequence ID" value="NZ_FQZT01000002.1"/>
</dbReference>
<proteinExistence type="predicted"/>
<evidence type="ECO:0000256" key="1">
    <source>
        <dbReference type="ARBA" id="ARBA00012528"/>
    </source>
</evidence>
<dbReference type="InterPro" id="IPR050469">
    <property type="entry name" value="Diguanylate_Cyclase"/>
</dbReference>
<dbReference type="InterPro" id="IPR011006">
    <property type="entry name" value="CheY-like_superfamily"/>
</dbReference>
<dbReference type="SMART" id="SM00267">
    <property type="entry name" value="GGDEF"/>
    <property type="match status" value="1"/>
</dbReference>
<dbReference type="InterPro" id="IPR000160">
    <property type="entry name" value="GGDEF_dom"/>
</dbReference>
<dbReference type="NCBIfam" id="TIGR00254">
    <property type="entry name" value="GGDEF"/>
    <property type="match status" value="1"/>
</dbReference>
<dbReference type="InterPro" id="IPR043128">
    <property type="entry name" value="Rev_trsase/Diguanyl_cyclase"/>
</dbReference>
<dbReference type="CDD" id="cd01949">
    <property type="entry name" value="GGDEF"/>
    <property type="match status" value="1"/>
</dbReference>
<dbReference type="SUPFAM" id="SSF52172">
    <property type="entry name" value="CheY-like"/>
    <property type="match status" value="1"/>
</dbReference>
<dbReference type="InterPro" id="IPR001789">
    <property type="entry name" value="Sig_transdc_resp-reg_receiver"/>
</dbReference>
<feature type="modified residue" description="4-aspartylphosphate" evidence="3">
    <location>
        <position position="55"/>
    </location>
</feature>
<evidence type="ECO:0000313" key="7">
    <source>
        <dbReference type="Proteomes" id="UP000184171"/>
    </source>
</evidence>
<protein>
    <recommendedName>
        <fullName evidence="1">diguanylate cyclase</fullName>
        <ecNumber evidence="1">2.7.7.65</ecNumber>
    </recommendedName>
</protein>
<evidence type="ECO:0000256" key="2">
    <source>
        <dbReference type="ARBA" id="ARBA00034247"/>
    </source>
</evidence>
<name>A0A1M6DPU6_MALRU</name>
<dbReference type="GO" id="GO:0052621">
    <property type="term" value="F:diguanylate cyclase activity"/>
    <property type="evidence" value="ECO:0007669"/>
    <property type="project" value="UniProtKB-EC"/>
</dbReference>
<dbReference type="GO" id="GO:0043709">
    <property type="term" value="P:cell adhesion involved in single-species biofilm formation"/>
    <property type="evidence" value="ECO:0007669"/>
    <property type="project" value="TreeGrafter"/>
</dbReference>
<dbReference type="PANTHER" id="PTHR45138">
    <property type="entry name" value="REGULATORY COMPONENTS OF SENSORY TRANSDUCTION SYSTEM"/>
    <property type="match status" value="1"/>
</dbReference>
<dbReference type="InterPro" id="IPR029787">
    <property type="entry name" value="Nucleotide_cyclase"/>
</dbReference>
<dbReference type="Gene3D" id="3.40.50.2300">
    <property type="match status" value="1"/>
</dbReference>
<evidence type="ECO:0000313" key="6">
    <source>
        <dbReference type="EMBL" id="SHI75212.1"/>
    </source>
</evidence>
<gene>
    <name evidence="6" type="ORF">SAMN02745165_00763</name>
</gene>
<dbReference type="FunFam" id="3.30.70.270:FF:000001">
    <property type="entry name" value="Diguanylate cyclase domain protein"/>
    <property type="match status" value="1"/>
</dbReference>
<dbReference type="GO" id="GO:1902201">
    <property type="term" value="P:negative regulation of bacterial-type flagellum-dependent cell motility"/>
    <property type="evidence" value="ECO:0007669"/>
    <property type="project" value="TreeGrafter"/>
</dbReference>
<dbReference type="SMART" id="SM00448">
    <property type="entry name" value="REC"/>
    <property type="match status" value="1"/>
</dbReference>
<dbReference type="AlphaFoldDB" id="A0A1M6DPU6"/>
<dbReference type="Gene3D" id="3.30.70.270">
    <property type="match status" value="1"/>
</dbReference>